<dbReference type="RefSeq" id="WP_220564366.1">
    <property type="nucleotide sequence ID" value="NZ_CP074133.1"/>
</dbReference>
<reference evidence="2 3" key="1">
    <citation type="submission" date="2021-05" db="EMBL/GenBank/DDBJ databases">
        <title>Direct Submission.</title>
        <authorList>
            <person name="Li K."/>
            <person name="Gao J."/>
        </authorList>
    </citation>
    <scope>NUCLEOTIDE SEQUENCE [LARGE SCALE GENOMIC DNA]</scope>
    <source>
        <strain evidence="2 3">Mg02</strain>
    </source>
</reference>
<dbReference type="EMBL" id="CP074133">
    <property type="protein sequence ID" value="QUX23140.1"/>
    <property type="molecule type" value="Genomic_DNA"/>
</dbReference>
<protein>
    <submittedName>
        <fullName evidence="2">Nuclear transport factor 2 family protein</fullName>
    </submittedName>
</protein>
<evidence type="ECO:0000313" key="2">
    <source>
        <dbReference type="EMBL" id="QUX23140.1"/>
    </source>
</evidence>
<feature type="domain" description="SnoaL-like" evidence="1">
    <location>
        <begin position="27"/>
        <end position="121"/>
    </location>
</feature>
<organism evidence="2 3">
    <name type="scientific">Nocardiopsis changdeensis</name>
    <dbReference type="NCBI Taxonomy" id="2831969"/>
    <lineage>
        <taxon>Bacteria</taxon>
        <taxon>Bacillati</taxon>
        <taxon>Actinomycetota</taxon>
        <taxon>Actinomycetes</taxon>
        <taxon>Streptosporangiales</taxon>
        <taxon>Nocardiopsidaceae</taxon>
        <taxon>Nocardiopsis</taxon>
    </lineage>
</organism>
<name>A0ABX8BN57_9ACTN</name>
<sequence length="126" mass="13923">MTAHGQEHTPGRSERVARAGAEHVLLLYDYVDRADLDGCASLLDEYTRLSLPGVPDTRGRRRVEAALREHLAGRGLHRVDLVRVSGEGVVAEGAFTETSRMATLVYRDVFSLSEHGLIASWDRAPR</sequence>
<proteinExistence type="predicted"/>
<dbReference type="Gene3D" id="3.10.450.50">
    <property type="match status" value="1"/>
</dbReference>
<evidence type="ECO:0000313" key="3">
    <source>
        <dbReference type="Proteomes" id="UP000676079"/>
    </source>
</evidence>
<keyword evidence="3" id="KW-1185">Reference proteome</keyword>
<gene>
    <name evidence="2" type="ORF">KGD84_01680</name>
</gene>
<dbReference type="InterPro" id="IPR032710">
    <property type="entry name" value="NTF2-like_dom_sf"/>
</dbReference>
<dbReference type="Proteomes" id="UP000676079">
    <property type="component" value="Chromosome"/>
</dbReference>
<dbReference type="Pfam" id="PF12680">
    <property type="entry name" value="SnoaL_2"/>
    <property type="match status" value="1"/>
</dbReference>
<dbReference type="SUPFAM" id="SSF54427">
    <property type="entry name" value="NTF2-like"/>
    <property type="match status" value="1"/>
</dbReference>
<evidence type="ECO:0000259" key="1">
    <source>
        <dbReference type="Pfam" id="PF12680"/>
    </source>
</evidence>
<accession>A0ABX8BN57</accession>
<dbReference type="InterPro" id="IPR037401">
    <property type="entry name" value="SnoaL-like"/>
</dbReference>